<dbReference type="CDD" id="cd05233">
    <property type="entry name" value="SDR_c"/>
    <property type="match status" value="1"/>
</dbReference>
<reference evidence="3 4" key="1">
    <citation type="submission" date="2024-03" db="EMBL/GenBank/DDBJ databases">
        <title>Novel species of the genus Variovorax.</title>
        <authorList>
            <person name="Liu Q."/>
            <person name="Xin Y.-H."/>
        </authorList>
    </citation>
    <scope>NUCLEOTIDE SEQUENCE [LARGE SCALE GENOMIC DNA]</scope>
    <source>
        <strain evidence="3 4">KACC 18899</strain>
    </source>
</reference>
<dbReference type="Proteomes" id="UP001365846">
    <property type="component" value="Unassembled WGS sequence"/>
</dbReference>
<evidence type="ECO:0000256" key="2">
    <source>
        <dbReference type="ARBA" id="ARBA00023002"/>
    </source>
</evidence>
<evidence type="ECO:0000313" key="3">
    <source>
        <dbReference type="EMBL" id="MEJ8814029.1"/>
    </source>
</evidence>
<dbReference type="PRINTS" id="PR00080">
    <property type="entry name" value="SDRFAMILY"/>
</dbReference>
<proteinExistence type="inferred from homology"/>
<dbReference type="RefSeq" id="WP_340359260.1">
    <property type="nucleotide sequence ID" value="NZ_JBBKZU010000011.1"/>
</dbReference>
<organism evidence="3 4">
    <name type="scientific">Variovorax ureilyticus</name>
    <dbReference type="NCBI Taxonomy" id="1836198"/>
    <lineage>
        <taxon>Bacteria</taxon>
        <taxon>Pseudomonadati</taxon>
        <taxon>Pseudomonadota</taxon>
        <taxon>Betaproteobacteria</taxon>
        <taxon>Burkholderiales</taxon>
        <taxon>Comamonadaceae</taxon>
        <taxon>Variovorax</taxon>
    </lineage>
</organism>
<dbReference type="InterPro" id="IPR036291">
    <property type="entry name" value="NAD(P)-bd_dom_sf"/>
</dbReference>
<evidence type="ECO:0000313" key="4">
    <source>
        <dbReference type="Proteomes" id="UP001365846"/>
    </source>
</evidence>
<comment type="caution">
    <text evidence="3">The sequence shown here is derived from an EMBL/GenBank/DDBJ whole genome shotgun (WGS) entry which is preliminary data.</text>
</comment>
<dbReference type="Gene3D" id="3.40.50.720">
    <property type="entry name" value="NAD(P)-binding Rossmann-like Domain"/>
    <property type="match status" value="1"/>
</dbReference>
<dbReference type="EMBL" id="JBBKZU010000011">
    <property type="protein sequence ID" value="MEJ8814029.1"/>
    <property type="molecule type" value="Genomic_DNA"/>
</dbReference>
<keyword evidence="2" id="KW-0560">Oxidoreductase</keyword>
<dbReference type="PRINTS" id="PR00081">
    <property type="entry name" value="GDHRDH"/>
</dbReference>
<name>A0ABU8VK33_9BURK</name>
<dbReference type="PANTHER" id="PTHR43639:SF1">
    <property type="entry name" value="SHORT-CHAIN DEHYDROGENASE_REDUCTASE FAMILY PROTEIN"/>
    <property type="match status" value="1"/>
</dbReference>
<gene>
    <name evidence="3" type="ORF">WKW77_23295</name>
</gene>
<evidence type="ECO:0000256" key="1">
    <source>
        <dbReference type="ARBA" id="ARBA00006484"/>
    </source>
</evidence>
<protein>
    <submittedName>
        <fullName evidence="3">SDR family NAD(P)-dependent oxidoreductase</fullName>
    </submittedName>
</protein>
<dbReference type="PROSITE" id="PS00061">
    <property type="entry name" value="ADH_SHORT"/>
    <property type="match status" value="1"/>
</dbReference>
<dbReference type="SUPFAM" id="SSF51735">
    <property type="entry name" value="NAD(P)-binding Rossmann-fold domains"/>
    <property type="match status" value="1"/>
</dbReference>
<dbReference type="PANTHER" id="PTHR43639">
    <property type="entry name" value="OXIDOREDUCTASE, SHORT-CHAIN DEHYDROGENASE/REDUCTASE FAMILY (AFU_ORTHOLOGUE AFUA_5G02870)"/>
    <property type="match status" value="1"/>
</dbReference>
<dbReference type="Pfam" id="PF13561">
    <property type="entry name" value="adh_short_C2"/>
    <property type="match status" value="1"/>
</dbReference>
<sequence length="274" mass="28151">MTTSTANRRHAVVTGAPGGIGRGICFALIEQSQRDGVAIHVTAAASRPGDRLDRLVDELRSAGATATGVAGDLTDPACCAAIVRQAIDEGGDLTALVCNAGASGPGRLADLPTAQWDRTFDLNVRAVWLLAQSARPSLARTGGSITAIASMSGHLPHPGYGAYSAAKAALVMLCRQLAQEWAADGIRVNSVSPGMIRTPLTEAAYEDEETHRGRRVLVPLGRIGTVDDIGATVAFLAGTGAAYITGQSIVVDGGISDHMLGLIPGRPGRPAVVD</sequence>
<dbReference type="InterPro" id="IPR002347">
    <property type="entry name" value="SDR_fam"/>
</dbReference>
<accession>A0ABU8VK33</accession>
<keyword evidence="4" id="KW-1185">Reference proteome</keyword>
<dbReference type="InterPro" id="IPR020904">
    <property type="entry name" value="Sc_DH/Rdtase_CS"/>
</dbReference>
<comment type="similarity">
    <text evidence="1">Belongs to the short-chain dehydrogenases/reductases (SDR) family.</text>
</comment>